<evidence type="ECO:0000313" key="4">
    <source>
        <dbReference type="Proteomes" id="UP000466442"/>
    </source>
</evidence>
<reference evidence="3" key="1">
    <citation type="journal article" date="2021" name="Mol. Ecol. Resour.">
        <title>Apolygus lucorum genome provides insights into omnivorousness and mesophyll feeding.</title>
        <authorList>
            <person name="Liu Y."/>
            <person name="Liu H."/>
            <person name="Wang H."/>
            <person name="Huang T."/>
            <person name="Liu B."/>
            <person name="Yang B."/>
            <person name="Yin L."/>
            <person name="Li B."/>
            <person name="Zhang Y."/>
            <person name="Zhang S."/>
            <person name="Jiang F."/>
            <person name="Zhang X."/>
            <person name="Ren Y."/>
            <person name="Wang B."/>
            <person name="Wang S."/>
            <person name="Lu Y."/>
            <person name="Wu K."/>
            <person name="Fan W."/>
            <person name="Wang G."/>
        </authorList>
    </citation>
    <scope>NUCLEOTIDE SEQUENCE</scope>
    <source>
        <strain evidence="3">12Hb</strain>
    </source>
</reference>
<comment type="caution">
    <text evidence="3">The sequence shown here is derived from an EMBL/GenBank/DDBJ whole genome shotgun (WGS) entry which is preliminary data.</text>
</comment>
<feature type="region of interest" description="Disordered" evidence="1">
    <location>
        <begin position="92"/>
        <end position="122"/>
    </location>
</feature>
<sequence>MCRRVFVCVGLLCRHVFGDRCSQLFRDSDDKQELQKMPHRSYDVDLIQKLLEVSVMKMIQLDRDPDPPMLKHVLIMNLLKRAGVPNGLLYRSNHRDDGDLPSDAKYRKLNDGSAEGTRESSDSLPMINVSGLINHIAEGLPLIP</sequence>
<dbReference type="AlphaFoldDB" id="A0A8S9XDA1"/>
<evidence type="ECO:0000313" key="3">
    <source>
        <dbReference type="EMBL" id="KAF6206943.1"/>
    </source>
</evidence>
<organism evidence="3 4">
    <name type="scientific">Apolygus lucorum</name>
    <name type="common">Small green plant bug</name>
    <name type="synonym">Lygocoris lucorum</name>
    <dbReference type="NCBI Taxonomy" id="248454"/>
    <lineage>
        <taxon>Eukaryota</taxon>
        <taxon>Metazoa</taxon>
        <taxon>Ecdysozoa</taxon>
        <taxon>Arthropoda</taxon>
        <taxon>Hexapoda</taxon>
        <taxon>Insecta</taxon>
        <taxon>Pterygota</taxon>
        <taxon>Neoptera</taxon>
        <taxon>Paraneoptera</taxon>
        <taxon>Hemiptera</taxon>
        <taxon>Heteroptera</taxon>
        <taxon>Panheteroptera</taxon>
        <taxon>Cimicomorpha</taxon>
        <taxon>Miridae</taxon>
        <taxon>Mirini</taxon>
        <taxon>Apolygus</taxon>
    </lineage>
</organism>
<name>A0A8S9XDA1_APOLU</name>
<gene>
    <name evidence="3" type="ORF">GE061_018179</name>
</gene>
<dbReference type="EMBL" id="WIXP02000008">
    <property type="protein sequence ID" value="KAF6206943.1"/>
    <property type="molecule type" value="Genomic_DNA"/>
</dbReference>
<keyword evidence="4" id="KW-1185">Reference proteome</keyword>
<feature type="signal peptide" evidence="2">
    <location>
        <begin position="1"/>
        <end position="18"/>
    </location>
</feature>
<evidence type="ECO:0000256" key="1">
    <source>
        <dbReference type="SAM" id="MobiDB-lite"/>
    </source>
</evidence>
<feature type="compositionally biased region" description="Basic and acidic residues" evidence="1">
    <location>
        <begin position="93"/>
        <end position="121"/>
    </location>
</feature>
<dbReference type="Proteomes" id="UP000466442">
    <property type="component" value="Unassembled WGS sequence"/>
</dbReference>
<keyword evidence="2" id="KW-0732">Signal</keyword>
<accession>A0A8S9XDA1</accession>
<evidence type="ECO:0000256" key="2">
    <source>
        <dbReference type="SAM" id="SignalP"/>
    </source>
</evidence>
<proteinExistence type="predicted"/>
<feature type="chain" id="PRO_5035866896" evidence="2">
    <location>
        <begin position="19"/>
        <end position="144"/>
    </location>
</feature>
<protein>
    <submittedName>
        <fullName evidence="3">Uncharacterized protein</fullName>
    </submittedName>
</protein>